<keyword evidence="1" id="KW-1133">Transmembrane helix</keyword>
<dbReference type="OMA" id="HENPEMG"/>
<protein>
    <submittedName>
        <fullName evidence="2">Uncharacterized protein</fullName>
    </submittedName>
</protein>
<reference evidence="3" key="1">
    <citation type="journal article" date="2012" name="PLoS Genet.">
        <title>The genomes of the fungal plant pathogens Cladosporium fulvum and Dothistroma septosporum reveal adaptation to different hosts and lifestyles but also signatures of common ancestry.</title>
        <authorList>
            <person name="de Wit P.J.G.M."/>
            <person name="van der Burgt A."/>
            <person name="Oekmen B."/>
            <person name="Stergiopoulos I."/>
            <person name="Abd-Elsalam K.A."/>
            <person name="Aerts A.L."/>
            <person name="Bahkali A.H."/>
            <person name="Beenen H.G."/>
            <person name="Chettri P."/>
            <person name="Cox M.P."/>
            <person name="Datema E."/>
            <person name="de Vries R.P."/>
            <person name="Dhillon B."/>
            <person name="Ganley A.R."/>
            <person name="Griffiths S.A."/>
            <person name="Guo Y."/>
            <person name="Hamelin R.C."/>
            <person name="Henrissat B."/>
            <person name="Kabir M.S."/>
            <person name="Jashni M.K."/>
            <person name="Kema G."/>
            <person name="Klaubauf S."/>
            <person name="Lapidus A."/>
            <person name="Levasseur A."/>
            <person name="Lindquist E."/>
            <person name="Mehrabi R."/>
            <person name="Ohm R.A."/>
            <person name="Owen T.J."/>
            <person name="Salamov A."/>
            <person name="Schwelm A."/>
            <person name="Schijlen E."/>
            <person name="Sun H."/>
            <person name="van den Burg H.A."/>
            <person name="van Ham R.C.H.J."/>
            <person name="Zhang S."/>
            <person name="Goodwin S.B."/>
            <person name="Grigoriev I.V."/>
            <person name="Collemare J."/>
            <person name="Bradshaw R.E."/>
        </authorList>
    </citation>
    <scope>NUCLEOTIDE SEQUENCE [LARGE SCALE GENOMIC DNA]</scope>
    <source>
        <strain evidence="3">NZE10 / CBS 128990</strain>
    </source>
</reference>
<accession>N1PI19</accession>
<evidence type="ECO:0000313" key="3">
    <source>
        <dbReference type="Proteomes" id="UP000016933"/>
    </source>
</evidence>
<organism evidence="2 3">
    <name type="scientific">Dothistroma septosporum (strain NZE10 / CBS 128990)</name>
    <name type="common">Red band needle blight fungus</name>
    <name type="synonym">Mycosphaerella pini</name>
    <dbReference type="NCBI Taxonomy" id="675120"/>
    <lineage>
        <taxon>Eukaryota</taxon>
        <taxon>Fungi</taxon>
        <taxon>Dikarya</taxon>
        <taxon>Ascomycota</taxon>
        <taxon>Pezizomycotina</taxon>
        <taxon>Dothideomycetes</taxon>
        <taxon>Dothideomycetidae</taxon>
        <taxon>Mycosphaerellales</taxon>
        <taxon>Mycosphaerellaceae</taxon>
        <taxon>Dothistroma</taxon>
    </lineage>
</organism>
<dbReference type="eggNOG" id="ENOG502RM6G">
    <property type="taxonomic scope" value="Eukaryota"/>
</dbReference>
<dbReference type="AlphaFoldDB" id="N1PI19"/>
<feature type="transmembrane region" description="Helical" evidence="1">
    <location>
        <begin position="59"/>
        <end position="82"/>
    </location>
</feature>
<dbReference type="Proteomes" id="UP000016933">
    <property type="component" value="Unassembled WGS sequence"/>
</dbReference>
<evidence type="ECO:0000256" key="1">
    <source>
        <dbReference type="SAM" id="Phobius"/>
    </source>
</evidence>
<dbReference type="OrthoDB" id="3641029at2759"/>
<keyword evidence="3" id="KW-1185">Reference proteome</keyword>
<keyword evidence="1" id="KW-0812">Transmembrane</keyword>
<dbReference type="EMBL" id="KB446541">
    <property type="protein sequence ID" value="EME42037.1"/>
    <property type="molecule type" value="Genomic_DNA"/>
</dbReference>
<evidence type="ECO:0000313" key="2">
    <source>
        <dbReference type="EMBL" id="EME42037.1"/>
    </source>
</evidence>
<proteinExistence type="predicted"/>
<reference evidence="2 3" key="2">
    <citation type="journal article" date="2012" name="PLoS Pathog.">
        <title>Diverse lifestyles and strategies of plant pathogenesis encoded in the genomes of eighteen Dothideomycetes fungi.</title>
        <authorList>
            <person name="Ohm R.A."/>
            <person name="Feau N."/>
            <person name="Henrissat B."/>
            <person name="Schoch C.L."/>
            <person name="Horwitz B.A."/>
            <person name="Barry K.W."/>
            <person name="Condon B.J."/>
            <person name="Copeland A.C."/>
            <person name="Dhillon B."/>
            <person name="Glaser F."/>
            <person name="Hesse C.N."/>
            <person name="Kosti I."/>
            <person name="LaButti K."/>
            <person name="Lindquist E.A."/>
            <person name="Lucas S."/>
            <person name="Salamov A.A."/>
            <person name="Bradshaw R.E."/>
            <person name="Ciuffetti L."/>
            <person name="Hamelin R.C."/>
            <person name="Kema G.H.J."/>
            <person name="Lawrence C."/>
            <person name="Scott J.A."/>
            <person name="Spatafora J.W."/>
            <person name="Turgeon B.G."/>
            <person name="de Wit P.J.G.M."/>
            <person name="Zhong S."/>
            <person name="Goodwin S.B."/>
            <person name="Grigoriev I.V."/>
        </authorList>
    </citation>
    <scope>NUCLEOTIDE SEQUENCE [LARGE SCALE GENOMIC DNA]</scope>
    <source>
        <strain evidence="3">NZE10 / CBS 128990</strain>
    </source>
</reference>
<keyword evidence="1" id="KW-0472">Membrane</keyword>
<dbReference type="HOGENOM" id="CLU_1384137_0_0_1"/>
<name>N1PI19_DOTSN</name>
<sequence length="197" mass="22270">MATLDLPNDIRVSLYLADPSVRGITARSEPVSSSTSNATTPCPRTTIGPHQILLPKTPFIVIATFLSLTTLFSLIALALLLYRQFSRARQLERAKTWGRQSKFYESRGKRISLMRKEVDDSFSRQYSGVLATVHENPEMGSDSPVEICERDPRVWELADGGGSGKYGKVTGLREKEEEERRRSLFFCRDLGVWMPKR</sequence>
<gene>
    <name evidence="2" type="ORF">DOTSEDRAFT_72962</name>
</gene>